<evidence type="ECO:0000313" key="3">
    <source>
        <dbReference type="EMBL" id="OEL18027.1"/>
    </source>
</evidence>
<keyword evidence="4" id="KW-1185">Reference proteome</keyword>
<accession>A0A1E5UYV4</accession>
<gene>
    <name evidence="3" type="ORF">BAE44_0020954</name>
</gene>
<organism evidence="3 4">
    <name type="scientific">Dichanthelium oligosanthes</name>
    <dbReference type="NCBI Taxonomy" id="888268"/>
    <lineage>
        <taxon>Eukaryota</taxon>
        <taxon>Viridiplantae</taxon>
        <taxon>Streptophyta</taxon>
        <taxon>Embryophyta</taxon>
        <taxon>Tracheophyta</taxon>
        <taxon>Spermatophyta</taxon>
        <taxon>Magnoliopsida</taxon>
        <taxon>Liliopsida</taxon>
        <taxon>Poales</taxon>
        <taxon>Poaceae</taxon>
        <taxon>PACMAD clade</taxon>
        <taxon>Panicoideae</taxon>
        <taxon>Panicodae</taxon>
        <taxon>Paniceae</taxon>
        <taxon>Dichantheliinae</taxon>
        <taxon>Dichanthelium</taxon>
    </lineage>
</organism>
<feature type="compositionally biased region" description="Basic and acidic residues" evidence="1">
    <location>
        <begin position="45"/>
        <end position="64"/>
    </location>
</feature>
<evidence type="ECO:0000313" key="4">
    <source>
        <dbReference type="Proteomes" id="UP000095767"/>
    </source>
</evidence>
<dbReference type="InterPro" id="IPR002068">
    <property type="entry name" value="A-crystallin/Hsp20_dom"/>
</dbReference>
<dbReference type="OrthoDB" id="690411at2759"/>
<proteinExistence type="predicted"/>
<dbReference type="STRING" id="888268.A0A1E5UYV4"/>
<dbReference type="Gene3D" id="2.60.40.790">
    <property type="match status" value="1"/>
</dbReference>
<dbReference type="PANTHER" id="PTHR46991:SF9">
    <property type="entry name" value="23.6 KDA HEAT SHOCK PROTEIN MITOCHONDRIAL"/>
    <property type="match status" value="1"/>
</dbReference>
<dbReference type="EMBL" id="LWDX02057987">
    <property type="protein sequence ID" value="OEL18027.1"/>
    <property type="molecule type" value="Genomic_DNA"/>
</dbReference>
<feature type="domain" description="SHSP" evidence="2">
    <location>
        <begin position="136"/>
        <end position="169"/>
    </location>
</feature>
<dbReference type="Proteomes" id="UP000095767">
    <property type="component" value="Unassembled WGS sequence"/>
</dbReference>
<comment type="caution">
    <text evidence="3">The sequence shown here is derived from an EMBL/GenBank/DDBJ whole genome shotgun (WGS) entry which is preliminary data.</text>
</comment>
<reference evidence="3 4" key="1">
    <citation type="submission" date="2016-09" db="EMBL/GenBank/DDBJ databases">
        <title>The draft genome of Dichanthelium oligosanthes: A C3 panicoid grass species.</title>
        <authorList>
            <person name="Studer A.J."/>
            <person name="Schnable J.C."/>
            <person name="Brutnell T.P."/>
        </authorList>
    </citation>
    <scope>NUCLEOTIDE SEQUENCE [LARGE SCALE GENOMIC DNA]</scope>
    <source>
        <strain evidence="4">cv. Kellogg 1175</strain>
        <tissue evidence="3">Leaf</tissue>
    </source>
</reference>
<evidence type="ECO:0000256" key="1">
    <source>
        <dbReference type="SAM" id="MobiDB-lite"/>
    </source>
</evidence>
<dbReference type="Pfam" id="PF00011">
    <property type="entry name" value="HSP20"/>
    <property type="match status" value="1"/>
</dbReference>
<dbReference type="InterPro" id="IPR008978">
    <property type="entry name" value="HSP20-like_chaperone"/>
</dbReference>
<dbReference type="CDD" id="cd06464">
    <property type="entry name" value="ACD_sHsps-like"/>
    <property type="match status" value="1"/>
</dbReference>
<protein>
    <recommendedName>
        <fullName evidence="2">SHSP domain-containing protein</fullName>
    </recommendedName>
</protein>
<dbReference type="AlphaFoldDB" id="A0A1E5UYV4"/>
<feature type="region of interest" description="Disordered" evidence="1">
    <location>
        <begin position="44"/>
        <end position="64"/>
    </location>
</feature>
<dbReference type="InterPro" id="IPR044656">
    <property type="entry name" value="HSP14.7/HSP23.5/HSP23.6-like"/>
</dbReference>
<name>A0A1E5UYV4_9POAL</name>
<sequence>MASAVVAFKDDLLAGLKELPAAPSAPEKPVAPSLRLLLNTKGALSRHDDDDISEKPSGKDTADDRLALNLSVPKPFSTDALDLFGEPMNLAQLLGLMENGGAASRTGFSPRGWWVSKEDHDALQMKVAMPGLGKEHMDQIKAEMKDGVLKVTMPKIKDEERKDVFQIKVE</sequence>
<evidence type="ECO:0000259" key="2">
    <source>
        <dbReference type="Pfam" id="PF00011"/>
    </source>
</evidence>
<dbReference type="SUPFAM" id="SSF49764">
    <property type="entry name" value="HSP20-like chaperones"/>
    <property type="match status" value="1"/>
</dbReference>
<dbReference type="PANTHER" id="PTHR46991">
    <property type="entry name" value="23.5 KDA HEAT SHOCK PROTEIN, MITOCHONDRIAL"/>
    <property type="match status" value="1"/>
</dbReference>